<dbReference type="AlphaFoldDB" id="A0A241PLM8"/>
<protein>
    <submittedName>
        <fullName evidence="1">Uncharacterized protein</fullName>
    </submittedName>
</protein>
<dbReference type="Proteomes" id="UP000256923">
    <property type="component" value="Chromosome 1"/>
</dbReference>
<evidence type="ECO:0000313" key="2">
    <source>
        <dbReference type="Proteomes" id="UP000256923"/>
    </source>
</evidence>
<organism evidence="1 2">
    <name type="scientific">Vibrio anguillarum</name>
    <name type="common">Listonella anguillarum</name>
    <dbReference type="NCBI Taxonomy" id="55601"/>
    <lineage>
        <taxon>Bacteria</taxon>
        <taxon>Pseudomonadati</taxon>
        <taxon>Pseudomonadota</taxon>
        <taxon>Gammaproteobacteria</taxon>
        <taxon>Vibrionales</taxon>
        <taxon>Vibrionaceae</taxon>
        <taxon>Vibrio</taxon>
    </lineage>
</organism>
<accession>A0A241PLM8</accession>
<reference evidence="1 2" key="1">
    <citation type="submission" date="2018-12" db="EMBL/GenBank/DDBJ databases">
        <title>Characterization and Draft Genome of Vibrio anguillarum J360 Marine Pathogen Isolated from an Outbreak in Lumpfish (Cyclopterus lumpus).</title>
        <authorList>
            <person name="Vasquez J.I."/>
            <person name="Cao T."/>
            <person name="Chakraborty S."/>
            <person name="Gnanagobal H."/>
            <person name="Wescot J."/>
            <person name="Boyce D."/>
            <person name="Santander J."/>
        </authorList>
    </citation>
    <scope>NUCLEOTIDE SEQUENCE [LARGE SCALE GENOMIC DNA]</scope>
    <source>
        <strain evidence="1 2">J360</strain>
    </source>
</reference>
<dbReference type="Gene3D" id="3.40.50.1980">
    <property type="entry name" value="Nitrogenase molybdenum iron protein domain"/>
    <property type="match status" value="2"/>
</dbReference>
<dbReference type="EMBL" id="CP034672">
    <property type="protein sequence ID" value="AZS26330.1"/>
    <property type="molecule type" value="Genomic_DNA"/>
</dbReference>
<dbReference type="PANTHER" id="PTHR30535">
    <property type="entry name" value="VITAMIN B12-BINDING PROTEIN"/>
    <property type="match status" value="1"/>
</dbReference>
<dbReference type="InterPro" id="IPR050902">
    <property type="entry name" value="ABC_Transporter_SBP"/>
</dbReference>
<gene>
    <name evidence="1" type="ORF">DYL72_15600</name>
</gene>
<evidence type="ECO:0000313" key="1">
    <source>
        <dbReference type="EMBL" id="AZS26330.1"/>
    </source>
</evidence>
<dbReference type="GO" id="GO:0071281">
    <property type="term" value="P:cellular response to iron ion"/>
    <property type="evidence" value="ECO:0007669"/>
    <property type="project" value="TreeGrafter"/>
</dbReference>
<dbReference type="InterPro" id="IPR002491">
    <property type="entry name" value="ABC_transptr_periplasmic_BD"/>
</dbReference>
<dbReference type="PANTHER" id="PTHR30535:SF34">
    <property type="entry name" value="MOLYBDATE-BINDING PROTEIN MOLA"/>
    <property type="match status" value="1"/>
</dbReference>
<sequence>MTSIPRCFAVLVATTLLSGNLSAQEFNFTDVTGQEIKLEAPPGRIITLPKPAAATFIAIDGSTELLVGMNEGSKRAFESGMMSVMFPETVDISSDILSENGGWMPNVEAIAALKPDLVIQWGERGDDIVAPLRNAGLPVALMVGGGNAGTEEQARANMKMVAHITGNTEKLSKLIDWRDRVQSEITTGLKQVGSHATPSILHLRSAKSRLTATGEKSYQQTFIELVGAKNVAQGAGVQSTVSVEQILEWNPDIILLSAAETDAGLEVIYDDPLLSRLNAAVQKRVYKTPQGGYIWDSASHESPYTWMWLANLTHPDIFSFDLRHELKEGFKLLYNFDLSDEQIDRILRIAMNGDSHGYQEFRKQ</sequence>
<dbReference type="SUPFAM" id="SSF53807">
    <property type="entry name" value="Helical backbone' metal receptor"/>
    <property type="match status" value="1"/>
</dbReference>
<dbReference type="PROSITE" id="PS50983">
    <property type="entry name" value="FE_B12_PBP"/>
    <property type="match status" value="1"/>
</dbReference>
<name>A0A241PLM8_VIBAN</name>
<dbReference type="RefSeq" id="WP_019282987.1">
    <property type="nucleotide sequence ID" value="NZ_CP022103.1"/>
</dbReference>
<dbReference type="Gene3D" id="1.20.58.2180">
    <property type="match status" value="1"/>
</dbReference>
<dbReference type="Pfam" id="PF01497">
    <property type="entry name" value="Peripla_BP_2"/>
    <property type="match status" value="1"/>
</dbReference>
<proteinExistence type="predicted"/>